<gene>
    <name evidence="1" type="ORF">CSSPTR1EN2_LOCUS15918</name>
</gene>
<dbReference type="PANTHER" id="PTHR34863:SF1">
    <property type="entry name" value="OTU DOMAIN-CONTAINING PROTEIN"/>
    <property type="match status" value="1"/>
</dbReference>
<protein>
    <submittedName>
        <fullName evidence="1">Uncharacterized protein</fullName>
    </submittedName>
</protein>
<reference evidence="1" key="1">
    <citation type="submission" date="2024-02" db="EMBL/GenBank/DDBJ databases">
        <authorList>
            <consortium name="ELIXIR-Norway"/>
            <consortium name="Elixir Norway"/>
        </authorList>
    </citation>
    <scope>NUCLEOTIDE SEQUENCE</scope>
</reference>
<accession>A0ABP0UHR7</accession>
<organism evidence="1 2">
    <name type="scientific">Sphagnum troendelagicum</name>
    <dbReference type="NCBI Taxonomy" id="128251"/>
    <lineage>
        <taxon>Eukaryota</taxon>
        <taxon>Viridiplantae</taxon>
        <taxon>Streptophyta</taxon>
        <taxon>Embryophyta</taxon>
        <taxon>Bryophyta</taxon>
        <taxon>Sphagnophytina</taxon>
        <taxon>Sphagnopsida</taxon>
        <taxon>Sphagnales</taxon>
        <taxon>Sphagnaceae</taxon>
        <taxon>Sphagnum</taxon>
    </lineage>
</organism>
<dbReference type="Proteomes" id="UP001497512">
    <property type="component" value="Chromosome 3"/>
</dbReference>
<proteinExistence type="predicted"/>
<evidence type="ECO:0000313" key="1">
    <source>
        <dbReference type="EMBL" id="CAK9221362.1"/>
    </source>
</evidence>
<dbReference type="PANTHER" id="PTHR34863">
    <property type="entry name" value="EXPRESSED PROTEIN"/>
    <property type="match status" value="1"/>
</dbReference>
<evidence type="ECO:0000313" key="2">
    <source>
        <dbReference type="Proteomes" id="UP001497512"/>
    </source>
</evidence>
<sequence length="205" mass="23604">MARPANRKVPVRDLPEFDDWLHVIYDPIVVKVYARSDEHERGTLKDDLVNTLRRVFGLTLTCSSDSLTLSRNQANVPISAMSDALHSLGARICRVSFFGMKCEIPDVEPMIDCFIQRYYEEMGSSVPTQKNMFDYGVQFPIGGLELYQFSEVQRQARRLREGTVHEMCNVEGYGSLDFRPITDPHIVKVKIYQVLYHEILSVIQR</sequence>
<keyword evidence="2" id="KW-1185">Reference proteome</keyword>
<dbReference type="EMBL" id="OZ019895">
    <property type="protein sequence ID" value="CAK9221362.1"/>
    <property type="molecule type" value="Genomic_DNA"/>
</dbReference>
<name>A0ABP0UHR7_9BRYO</name>